<name>A0AAV9XVD3_9CRYT</name>
<accession>A0AAV9XVD3</accession>
<comment type="caution">
    <text evidence="1">The sequence shown here is derived from an EMBL/GenBank/DDBJ whole genome shotgun (WGS) entry which is preliminary data.</text>
</comment>
<dbReference type="EMBL" id="JAWDEY010000032">
    <property type="protein sequence ID" value="KAK6588434.1"/>
    <property type="molecule type" value="Genomic_DNA"/>
</dbReference>
<protein>
    <submittedName>
        <fullName evidence="1">Uncharacterized protein</fullName>
    </submittedName>
</protein>
<sequence length="699" mass="81491">MKTYESILSIDENSKVNKTNLSGVVGNILALDTRSENYHPLNKKFNDGFILITNLVESGDFQNISNTTNINEFRTKINDKTRMCVSQELNAIMNKNTIMKLISDFDQFLLINQTDDLTVIEDNLLILLSNYKYLILEKKLIPFEIEFVRKLIYLLMLNRVNLNERLIFFVKDNKCTDPHKKLLYIVLTPRKHESINHDDSVFSVSIVYTPGADKTGFEDSTEKKKVFIKEYTTLEELNSLLNEKRYGITSRYDILLNRYEDKGETKPLSNGGIYKEIDFFEEYTYNGCINISPGTFSTLLVRWCLNVNEQLLPTIKRPNIENIEGALFAFKVDLGNIDFLPIKALAEGISSLERFVYYSIENESTDSFESTLDDGICSSANVSDLTRKLSKLWWCSLLNNTDDYSDKNKESQSTQNVDNTGIRYELDFTDYIWDYVKDIHNIKQIKKTIENILAEINVSLDQSLYESKFVPQIRDENKTLLAELARISVEIHKYKVYSNTNYIHGKEQNSYIKDRKSRWDSIIKKHFENHGTLKNVIVQIGFEHIITDIKTIIRNHEPLINENHFNWHFNELYLKYNNLIEGNDTNQLNQVKIELLNRIKMLLPVCYISKFLSKNRFTWDVSKKLIHSSIKYYSSLDNFNSPAIFVLPIYDKSLIIQCIDELIPNQIEIYSLENHENSISLSKVGYRESPTISQQRFAR</sequence>
<keyword evidence="2" id="KW-1185">Reference proteome</keyword>
<reference evidence="1 2" key="1">
    <citation type="submission" date="2023-10" db="EMBL/GenBank/DDBJ databases">
        <title>Comparative genomics analysis reveals potential genetic determinants of host preference in Cryptosporidium xiaoi.</title>
        <authorList>
            <person name="Xiao L."/>
            <person name="Li J."/>
        </authorList>
    </citation>
    <scope>NUCLEOTIDE SEQUENCE [LARGE SCALE GENOMIC DNA]</scope>
    <source>
        <strain evidence="1 2">52996</strain>
    </source>
</reference>
<organism evidence="1 2">
    <name type="scientific">Cryptosporidium xiaoi</name>
    <dbReference type="NCBI Taxonomy" id="659607"/>
    <lineage>
        <taxon>Eukaryota</taxon>
        <taxon>Sar</taxon>
        <taxon>Alveolata</taxon>
        <taxon>Apicomplexa</taxon>
        <taxon>Conoidasida</taxon>
        <taxon>Coccidia</taxon>
        <taxon>Eucoccidiorida</taxon>
        <taxon>Eimeriorina</taxon>
        <taxon>Cryptosporidiidae</taxon>
        <taxon>Cryptosporidium</taxon>
    </lineage>
</organism>
<gene>
    <name evidence="1" type="ORF">RS030_4655</name>
</gene>
<dbReference type="Proteomes" id="UP001311799">
    <property type="component" value="Unassembled WGS sequence"/>
</dbReference>
<evidence type="ECO:0000313" key="1">
    <source>
        <dbReference type="EMBL" id="KAK6588434.1"/>
    </source>
</evidence>
<dbReference type="AlphaFoldDB" id="A0AAV9XVD3"/>
<proteinExistence type="predicted"/>
<evidence type="ECO:0000313" key="2">
    <source>
        <dbReference type="Proteomes" id="UP001311799"/>
    </source>
</evidence>